<feature type="signal peptide" evidence="2">
    <location>
        <begin position="1"/>
        <end position="27"/>
    </location>
</feature>
<dbReference type="OrthoDB" id="3699358at2"/>
<gene>
    <name evidence="3" type="ORF">A8926_0216</name>
</gene>
<organism evidence="3 4">
    <name type="scientific">Saccharopolyspora spinosa</name>
    <dbReference type="NCBI Taxonomy" id="60894"/>
    <lineage>
        <taxon>Bacteria</taxon>
        <taxon>Bacillati</taxon>
        <taxon>Actinomycetota</taxon>
        <taxon>Actinomycetes</taxon>
        <taxon>Pseudonocardiales</taxon>
        <taxon>Pseudonocardiaceae</taxon>
        <taxon>Saccharopolyspora</taxon>
    </lineage>
</organism>
<keyword evidence="4" id="KW-1185">Reference proteome</keyword>
<evidence type="ECO:0000256" key="1">
    <source>
        <dbReference type="SAM" id="MobiDB-lite"/>
    </source>
</evidence>
<dbReference type="RefSeq" id="WP_010315945.1">
    <property type="nucleotide sequence ID" value="NZ_CP061007.1"/>
</dbReference>
<comment type="caution">
    <text evidence="3">The sequence shown here is derived from an EMBL/GenBank/DDBJ whole genome shotgun (WGS) entry which is preliminary data.</text>
</comment>
<proteinExistence type="predicted"/>
<reference evidence="3" key="1">
    <citation type="submission" date="2017-12" db="EMBL/GenBank/DDBJ databases">
        <title>Sequencing the genomes of 1000 Actinobacteria strains.</title>
        <authorList>
            <person name="Klenk H.-P."/>
        </authorList>
    </citation>
    <scope>NUCLEOTIDE SEQUENCE [LARGE SCALE GENOMIC DNA]</scope>
    <source>
        <strain evidence="3">DSM 44228</strain>
    </source>
</reference>
<accession>A0A2N3XPX8</accession>
<evidence type="ECO:0000313" key="3">
    <source>
        <dbReference type="EMBL" id="PKW12736.1"/>
    </source>
</evidence>
<feature type="compositionally biased region" description="Low complexity" evidence="1">
    <location>
        <begin position="40"/>
        <end position="51"/>
    </location>
</feature>
<dbReference type="AlphaFoldDB" id="A0A2N3XPX8"/>
<feature type="chain" id="PRO_5014891420" evidence="2">
    <location>
        <begin position="28"/>
        <end position="98"/>
    </location>
</feature>
<evidence type="ECO:0000256" key="2">
    <source>
        <dbReference type="SAM" id="SignalP"/>
    </source>
</evidence>
<evidence type="ECO:0000313" key="4">
    <source>
        <dbReference type="Proteomes" id="UP000233786"/>
    </source>
</evidence>
<feature type="compositionally biased region" description="Acidic residues" evidence="1">
    <location>
        <begin position="84"/>
        <end position="98"/>
    </location>
</feature>
<feature type="region of interest" description="Disordered" evidence="1">
    <location>
        <begin position="25"/>
        <end position="98"/>
    </location>
</feature>
<sequence length="98" mass="10396">MRSAKRVIAATALGLPILLGVPGMALADGGHHKGWPTISDNQLQNQDQDANTEQANLNKPTQYTFNVGSGEANSVSWSNQANDADTDQSAEASQEDED</sequence>
<dbReference type="Proteomes" id="UP000233786">
    <property type="component" value="Unassembled WGS sequence"/>
</dbReference>
<dbReference type="EMBL" id="PJNB01000001">
    <property type="protein sequence ID" value="PKW12736.1"/>
    <property type="molecule type" value="Genomic_DNA"/>
</dbReference>
<name>A0A2N3XPX8_SACSN</name>
<feature type="compositionally biased region" description="Polar residues" evidence="1">
    <location>
        <begin position="52"/>
        <end position="83"/>
    </location>
</feature>
<keyword evidence="2" id="KW-0732">Signal</keyword>
<protein>
    <submittedName>
        <fullName evidence="3">Uncharacterized protein</fullName>
    </submittedName>
</protein>